<evidence type="ECO:0000313" key="2">
    <source>
        <dbReference type="Proteomes" id="UP000005237"/>
    </source>
</evidence>
<reference evidence="2" key="1">
    <citation type="submission" date="2010-08" db="EMBL/GenBank/DDBJ databases">
        <authorList>
            <consortium name="Caenorhabditis japonica Sequencing Consortium"/>
            <person name="Wilson R.K."/>
        </authorList>
    </citation>
    <scope>NUCLEOTIDE SEQUENCE [LARGE SCALE GENOMIC DNA]</scope>
    <source>
        <strain evidence="2">DF5081</strain>
    </source>
</reference>
<proteinExistence type="predicted"/>
<organism evidence="1 2">
    <name type="scientific">Caenorhabditis japonica</name>
    <dbReference type="NCBI Taxonomy" id="281687"/>
    <lineage>
        <taxon>Eukaryota</taxon>
        <taxon>Metazoa</taxon>
        <taxon>Ecdysozoa</taxon>
        <taxon>Nematoda</taxon>
        <taxon>Chromadorea</taxon>
        <taxon>Rhabditida</taxon>
        <taxon>Rhabditina</taxon>
        <taxon>Rhabditomorpha</taxon>
        <taxon>Rhabditoidea</taxon>
        <taxon>Rhabditidae</taxon>
        <taxon>Peloderinae</taxon>
        <taxon>Caenorhabditis</taxon>
    </lineage>
</organism>
<keyword evidence="2" id="KW-1185">Reference proteome</keyword>
<dbReference type="Proteomes" id="UP000005237">
    <property type="component" value="Unassembled WGS sequence"/>
</dbReference>
<sequence length="146" mass="16296">MTPFNTRPQPKTTKKIYCWGRQPYHGVFLIRIDADKDAETNWLKPFSGRKGVIFSPSLWSVESSPAFDYKLESPDNPMTFNFNLQSVIITQPNEQIKVQIGSPGANPFNTVFNKTVSNPGVRVANGTFMEATFNATSSQSSAIVIF</sequence>
<dbReference type="AlphaFoldDB" id="A0A8R1EM87"/>
<protein>
    <submittedName>
        <fullName evidence="1">Uncharacterized protein</fullName>
    </submittedName>
</protein>
<accession>A0A8R1EM87</accession>
<dbReference type="EnsemblMetazoa" id="CJA36459b.1">
    <property type="protein sequence ID" value="CJA36459b.1"/>
    <property type="gene ID" value="WBGene00212306"/>
</dbReference>
<name>A0A8R1EM87_CAEJA</name>
<reference evidence="1" key="2">
    <citation type="submission" date="2022-06" db="UniProtKB">
        <authorList>
            <consortium name="EnsemblMetazoa"/>
        </authorList>
    </citation>
    <scope>IDENTIFICATION</scope>
    <source>
        <strain evidence="1">DF5081</strain>
    </source>
</reference>
<evidence type="ECO:0000313" key="1">
    <source>
        <dbReference type="EnsemblMetazoa" id="CJA36459b.1"/>
    </source>
</evidence>